<keyword evidence="2" id="KW-0560">Oxidoreductase</keyword>
<evidence type="ECO:0000256" key="2">
    <source>
        <dbReference type="ARBA" id="ARBA00023002"/>
    </source>
</evidence>
<dbReference type="SUPFAM" id="SSF48179">
    <property type="entry name" value="6-phosphogluconate dehydrogenase C-terminal domain-like"/>
    <property type="match status" value="1"/>
</dbReference>
<evidence type="ECO:0000259" key="5">
    <source>
        <dbReference type="Pfam" id="PF14833"/>
    </source>
</evidence>
<dbReference type="PANTHER" id="PTHR43060:SF15">
    <property type="entry name" value="3-HYDROXYISOBUTYRATE DEHYDROGENASE-LIKE 1, MITOCHONDRIAL-RELATED"/>
    <property type="match status" value="1"/>
</dbReference>
<proteinExistence type="inferred from homology"/>
<dbReference type="Proteomes" id="UP001499843">
    <property type="component" value="Unassembled WGS sequence"/>
</dbReference>
<dbReference type="PIRSF" id="PIRSF000103">
    <property type="entry name" value="HIBADH"/>
    <property type="match status" value="1"/>
</dbReference>
<evidence type="ECO:0000259" key="4">
    <source>
        <dbReference type="Pfam" id="PF03446"/>
    </source>
</evidence>
<evidence type="ECO:0000256" key="3">
    <source>
        <dbReference type="ARBA" id="ARBA00023027"/>
    </source>
</evidence>
<dbReference type="InterPro" id="IPR029154">
    <property type="entry name" value="HIBADH-like_NADP-bd"/>
</dbReference>
<dbReference type="Pfam" id="PF14833">
    <property type="entry name" value="NAD_binding_11"/>
    <property type="match status" value="1"/>
</dbReference>
<sequence>MGLCGLGNMGSAIARRLRETYPVLAYDLDPARTATAAELDGVTAAESAAALAEAETVVLSLPTPAASAQAAAAIAPGMRPGSLIVETSTVNPADMHRLRELCAPHGVRVLDAAILSGVAQMAAGTSTLLIGGDEEDVARARPLLDALAPRQLVLGGIGAGMAAKVINNAVAHAVMVVLAEAGAMAAATGVSERRLAELLADPEAGLTRPLTHRFLERVLPGDYEGGMPTAAARKDSTLALALAQDAGIPLFAIQACHSVYEIAVGGGLGRQDYASIATLWEHWTGRPISEKE</sequence>
<evidence type="ECO:0000313" key="7">
    <source>
        <dbReference type="Proteomes" id="UP001499843"/>
    </source>
</evidence>
<dbReference type="EMBL" id="BAAAQX010000048">
    <property type="protein sequence ID" value="GAA2215259.1"/>
    <property type="molecule type" value="Genomic_DNA"/>
</dbReference>
<dbReference type="InterPro" id="IPR036291">
    <property type="entry name" value="NAD(P)-bd_dom_sf"/>
</dbReference>
<dbReference type="PANTHER" id="PTHR43060">
    <property type="entry name" value="3-HYDROXYISOBUTYRATE DEHYDROGENASE-LIKE 1, MITOCHONDRIAL-RELATED"/>
    <property type="match status" value="1"/>
</dbReference>
<reference evidence="6 7" key="1">
    <citation type="journal article" date="2019" name="Int. J. Syst. Evol. Microbiol.">
        <title>The Global Catalogue of Microorganisms (GCM) 10K type strain sequencing project: providing services to taxonomists for standard genome sequencing and annotation.</title>
        <authorList>
            <consortium name="The Broad Institute Genomics Platform"/>
            <consortium name="The Broad Institute Genome Sequencing Center for Infectious Disease"/>
            <person name="Wu L."/>
            <person name="Ma J."/>
        </authorList>
    </citation>
    <scope>NUCLEOTIDE SEQUENCE [LARGE SCALE GENOMIC DNA]</scope>
    <source>
        <strain evidence="6 7">JCM 16114</strain>
    </source>
</reference>
<gene>
    <name evidence="6" type="primary">mmsB</name>
    <name evidence="6" type="ORF">GCM10009850_107260</name>
</gene>
<evidence type="ECO:0000256" key="1">
    <source>
        <dbReference type="ARBA" id="ARBA00009080"/>
    </source>
</evidence>
<dbReference type="InterPro" id="IPR015815">
    <property type="entry name" value="HIBADH-related"/>
</dbReference>
<keyword evidence="7" id="KW-1185">Reference proteome</keyword>
<accession>A0ABN3D0F0</accession>
<dbReference type="Gene3D" id="3.40.50.720">
    <property type="entry name" value="NAD(P)-binding Rossmann-like Domain"/>
    <property type="match status" value="1"/>
</dbReference>
<keyword evidence="3" id="KW-0520">NAD</keyword>
<dbReference type="InterPro" id="IPR006115">
    <property type="entry name" value="6PGDH_NADP-bd"/>
</dbReference>
<feature type="domain" description="3-hydroxyisobutyrate dehydrogenase-like NAD-binding" evidence="5">
    <location>
        <begin position="158"/>
        <end position="279"/>
    </location>
</feature>
<dbReference type="Pfam" id="PF03446">
    <property type="entry name" value="NAD_binding_2"/>
    <property type="match status" value="1"/>
</dbReference>
<dbReference type="SUPFAM" id="SSF51735">
    <property type="entry name" value="NAD(P)-binding Rossmann-fold domains"/>
    <property type="match status" value="1"/>
</dbReference>
<dbReference type="Gene3D" id="1.10.1040.10">
    <property type="entry name" value="N-(1-d-carboxylethyl)-l-norvaline Dehydrogenase, domain 2"/>
    <property type="match status" value="1"/>
</dbReference>
<evidence type="ECO:0000313" key="6">
    <source>
        <dbReference type="EMBL" id="GAA2215259.1"/>
    </source>
</evidence>
<name>A0ABN3D0F0_9ACTN</name>
<dbReference type="InterPro" id="IPR008927">
    <property type="entry name" value="6-PGluconate_DH-like_C_sf"/>
</dbReference>
<organism evidence="6 7">
    <name type="scientific">Nonomuraea monospora</name>
    <dbReference type="NCBI Taxonomy" id="568818"/>
    <lineage>
        <taxon>Bacteria</taxon>
        <taxon>Bacillati</taxon>
        <taxon>Actinomycetota</taxon>
        <taxon>Actinomycetes</taxon>
        <taxon>Streptosporangiales</taxon>
        <taxon>Streptosporangiaceae</taxon>
        <taxon>Nonomuraea</taxon>
    </lineage>
</organism>
<dbReference type="InterPro" id="IPR013328">
    <property type="entry name" value="6PGD_dom2"/>
</dbReference>
<comment type="similarity">
    <text evidence="1">Belongs to the HIBADH-related family.</text>
</comment>
<feature type="domain" description="6-phosphogluconate dehydrogenase NADP-binding" evidence="4">
    <location>
        <begin position="2"/>
        <end position="151"/>
    </location>
</feature>
<comment type="caution">
    <text evidence="6">The sequence shown here is derived from an EMBL/GenBank/DDBJ whole genome shotgun (WGS) entry which is preliminary data.</text>
</comment>
<protein>
    <submittedName>
        <fullName evidence="6">3-hydroxyisobutyrate dehydrogenase</fullName>
    </submittedName>
</protein>